<dbReference type="Gene3D" id="3.90.25.10">
    <property type="entry name" value="UDP-galactose 4-epimerase, domain 1"/>
    <property type="match status" value="1"/>
</dbReference>
<dbReference type="VEuPathDB" id="FungiDB:PV10_01088"/>
<dbReference type="Proteomes" id="UP000054302">
    <property type="component" value="Unassembled WGS sequence"/>
</dbReference>
<gene>
    <name evidence="4" type="ORF">PV10_01088</name>
</gene>
<protein>
    <recommendedName>
        <fullName evidence="3">NmrA-like domain-containing protein</fullName>
    </recommendedName>
</protein>
<evidence type="ECO:0000313" key="5">
    <source>
        <dbReference type="Proteomes" id="UP000054302"/>
    </source>
</evidence>
<dbReference type="GO" id="GO:0005634">
    <property type="term" value="C:nucleus"/>
    <property type="evidence" value="ECO:0007669"/>
    <property type="project" value="TreeGrafter"/>
</dbReference>
<keyword evidence="2" id="KW-0521">NADP</keyword>
<dbReference type="InterPro" id="IPR036291">
    <property type="entry name" value="NAD(P)-bd_dom_sf"/>
</dbReference>
<reference evidence="4 5" key="1">
    <citation type="submission" date="2015-01" db="EMBL/GenBank/DDBJ databases">
        <title>The Genome Sequence of Exophiala mesophila CBS40295.</title>
        <authorList>
            <consortium name="The Broad Institute Genomics Platform"/>
            <person name="Cuomo C."/>
            <person name="de Hoog S."/>
            <person name="Gorbushina A."/>
            <person name="Stielow B."/>
            <person name="Teixiera M."/>
            <person name="Abouelleil A."/>
            <person name="Chapman S.B."/>
            <person name="Priest M."/>
            <person name="Young S.K."/>
            <person name="Wortman J."/>
            <person name="Nusbaum C."/>
            <person name="Birren B."/>
        </authorList>
    </citation>
    <scope>NUCLEOTIDE SEQUENCE [LARGE SCALE GENOMIC DNA]</scope>
    <source>
        <strain evidence="4 5">CBS 40295</strain>
    </source>
</reference>
<dbReference type="RefSeq" id="XP_016228900.1">
    <property type="nucleotide sequence ID" value="XM_016365251.1"/>
</dbReference>
<dbReference type="InterPro" id="IPR051164">
    <property type="entry name" value="NmrA-like_oxidored"/>
</dbReference>
<dbReference type="OMA" id="YEHMQET"/>
<sequence>MSRAILVTGATGKQGSSVLQALISAKADFQYLALTRNPASASAQRLAQKSPNIKLVGGDLDHPDEIFRAAKETTSVPIWGVFSVQLASTKAGDDTEERQGKALIDASLRNSIKHFVYSSVDRGGERLSGENPTNVGHFITKHHVEQHLFNKTRNSDMTYTVLRPVAFLENFVPGMFGKVFATLLRNMLKGKPLQLIATSDIGHFAAQSFLHPEEWRNRCISLAGDELTFDQFKKIYERKTGQTLPTTFGFLAWFILWMNKDLHDMYKWFETDGYGVDIPALKKQYPGLKNFETWLATESQFTTK</sequence>
<organism evidence="4 5">
    <name type="scientific">Exophiala mesophila</name>
    <name type="common">Black yeast-like fungus</name>
    <dbReference type="NCBI Taxonomy" id="212818"/>
    <lineage>
        <taxon>Eukaryota</taxon>
        <taxon>Fungi</taxon>
        <taxon>Dikarya</taxon>
        <taxon>Ascomycota</taxon>
        <taxon>Pezizomycotina</taxon>
        <taxon>Eurotiomycetes</taxon>
        <taxon>Chaetothyriomycetidae</taxon>
        <taxon>Chaetothyriales</taxon>
        <taxon>Herpotrichiellaceae</taxon>
        <taxon>Exophiala</taxon>
    </lineage>
</organism>
<evidence type="ECO:0000313" key="4">
    <source>
        <dbReference type="EMBL" id="KIV97326.1"/>
    </source>
</evidence>
<keyword evidence="5" id="KW-1185">Reference proteome</keyword>
<proteinExistence type="inferred from homology"/>
<dbReference type="HOGENOM" id="CLU_007383_8_4_1"/>
<dbReference type="InterPro" id="IPR008030">
    <property type="entry name" value="NmrA-like"/>
</dbReference>
<dbReference type="EMBL" id="KN847520">
    <property type="protein sequence ID" value="KIV97326.1"/>
    <property type="molecule type" value="Genomic_DNA"/>
</dbReference>
<name>A0A0D1Y9G3_EXOME</name>
<comment type="similarity">
    <text evidence="1">Belongs to the NmrA-type oxidoreductase family.</text>
</comment>
<dbReference type="PANTHER" id="PTHR42748:SF7">
    <property type="entry name" value="NMRA LIKE REDOX SENSOR 1-RELATED"/>
    <property type="match status" value="1"/>
</dbReference>
<evidence type="ECO:0000256" key="1">
    <source>
        <dbReference type="ARBA" id="ARBA00006328"/>
    </source>
</evidence>
<dbReference type="STRING" id="212818.A0A0D1Y9G3"/>
<dbReference type="OrthoDB" id="9997102at2759"/>
<accession>A0A0D1Y9G3</accession>
<evidence type="ECO:0000256" key="2">
    <source>
        <dbReference type="ARBA" id="ARBA00022857"/>
    </source>
</evidence>
<dbReference type="Pfam" id="PF05368">
    <property type="entry name" value="NmrA"/>
    <property type="match status" value="1"/>
</dbReference>
<dbReference type="PANTHER" id="PTHR42748">
    <property type="entry name" value="NITROGEN METABOLITE REPRESSION PROTEIN NMRA FAMILY MEMBER"/>
    <property type="match status" value="1"/>
</dbReference>
<dbReference type="AlphaFoldDB" id="A0A0D1Y9G3"/>
<evidence type="ECO:0000259" key="3">
    <source>
        <dbReference type="Pfam" id="PF05368"/>
    </source>
</evidence>
<dbReference type="SUPFAM" id="SSF51735">
    <property type="entry name" value="NAD(P)-binding Rossmann-fold domains"/>
    <property type="match status" value="1"/>
</dbReference>
<dbReference type="CDD" id="cd05251">
    <property type="entry name" value="NmrA_like_SDR_a"/>
    <property type="match status" value="1"/>
</dbReference>
<dbReference type="Gene3D" id="3.40.50.720">
    <property type="entry name" value="NAD(P)-binding Rossmann-like Domain"/>
    <property type="match status" value="1"/>
</dbReference>
<dbReference type="GeneID" id="27318933"/>
<feature type="domain" description="NmrA-like" evidence="3">
    <location>
        <begin position="2"/>
        <end position="276"/>
    </location>
</feature>